<feature type="signal peptide" evidence="1">
    <location>
        <begin position="1"/>
        <end position="23"/>
    </location>
</feature>
<evidence type="ECO:0000256" key="1">
    <source>
        <dbReference type="SAM" id="SignalP"/>
    </source>
</evidence>
<gene>
    <name evidence="2" type="ORF">PITCH_A720039</name>
</gene>
<organism evidence="2">
    <name type="scientific">uncultured Desulfobacterium sp</name>
    <dbReference type="NCBI Taxonomy" id="201089"/>
    <lineage>
        <taxon>Bacteria</taxon>
        <taxon>Pseudomonadati</taxon>
        <taxon>Thermodesulfobacteriota</taxon>
        <taxon>Desulfobacteria</taxon>
        <taxon>Desulfobacterales</taxon>
        <taxon>Desulfobacteriaceae</taxon>
        <taxon>Desulfobacterium</taxon>
        <taxon>environmental samples</taxon>
    </lineage>
</organism>
<dbReference type="EMBL" id="OJIN01000217">
    <property type="protein sequence ID" value="SPD75699.1"/>
    <property type="molecule type" value="Genomic_DNA"/>
</dbReference>
<proteinExistence type="predicted"/>
<keyword evidence="1" id="KW-0732">Signal</keyword>
<dbReference type="InterPro" id="IPR025737">
    <property type="entry name" value="FApF"/>
</dbReference>
<accession>A0A445N1W5</accession>
<protein>
    <submittedName>
        <fullName evidence="2">Uncharacterized protein</fullName>
    </submittedName>
</protein>
<sequence>MEGVNTMKNIISFILSAALIACAVDCLAVDFSIQTGPEYDWWKSDENERGYQFRMPLRIDAQHKSFSAFLVTAYAYSSYHESRENDPSLGDLTDSKMGFSYIGPDTLPFDFLVGLDMNLPTGKTDLDDDDLDIIMDADLISIRSYGEGFNVNPSIVIAKEWGKWAAGIGAGYTWRGEYDYSSDIRNYDPGDIVNITGEINYSLSDDWRARVFGQYANYCKEEADDSYDYKEGDLYIAGVGLNYIQERWDIGTTLRGVFRGDEELHAFFTQDRDTYGDEWIVDLSGRIMLTDETRLVSQLEYLHMDENGYASSSPYYVGERDKICLLAGIMRQLSQDFEVGFKVKGLLMDDDKGLYHPDDDRSYKGFSATASLTKKF</sequence>
<reference evidence="2" key="1">
    <citation type="submission" date="2018-01" db="EMBL/GenBank/DDBJ databases">
        <authorList>
            <person name="Regsiter A."/>
            <person name="William W."/>
        </authorList>
    </citation>
    <scope>NUCLEOTIDE SEQUENCE</scope>
    <source>
        <strain evidence="2">TRIP AH-1</strain>
    </source>
</reference>
<dbReference type="AlphaFoldDB" id="A0A445N1W5"/>
<evidence type="ECO:0000313" key="2">
    <source>
        <dbReference type="EMBL" id="SPD75699.1"/>
    </source>
</evidence>
<dbReference type="Pfam" id="PF13557">
    <property type="entry name" value="Phenol_MetA_deg"/>
    <property type="match status" value="1"/>
</dbReference>
<feature type="chain" id="PRO_5019163288" evidence="1">
    <location>
        <begin position="24"/>
        <end position="376"/>
    </location>
</feature>
<name>A0A445N1W5_9BACT</name>